<name>A0ABN7RPE7_THEXY</name>
<evidence type="ECO:0000313" key="1">
    <source>
        <dbReference type="EMBL" id="CAG5082718.1"/>
    </source>
</evidence>
<dbReference type="EMBL" id="CAJRAY010000026">
    <property type="protein sequence ID" value="CAG5082718.1"/>
    <property type="molecule type" value="Genomic_DNA"/>
</dbReference>
<comment type="caution">
    <text evidence="1">The sequence shown here is derived from an EMBL/GenBank/DDBJ whole genome shotgun (WGS) entry which is preliminary data.</text>
</comment>
<reference evidence="1 2" key="1">
    <citation type="submission" date="2021-04" db="EMBL/GenBank/DDBJ databases">
        <authorList>
            <person name="Rakotoarivonina H."/>
        </authorList>
    </citation>
    <scope>NUCLEOTIDE SEQUENCE [LARGE SCALE GENOMIC DNA]</scope>
    <source>
        <strain evidence="1 2">XE</strain>
    </source>
</reference>
<sequence>MSAMFAHQPQKMAAGYER</sequence>
<keyword evidence="2" id="KW-1185">Reference proteome</keyword>
<organism evidence="1 2">
    <name type="scientific">Thermobacillus xylanilyticus</name>
    <dbReference type="NCBI Taxonomy" id="76633"/>
    <lineage>
        <taxon>Bacteria</taxon>
        <taxon>Bacillati</taxon>
        <taxon>Bacillota</taxon>
        <taxon>Bacilli</taxon>
        <taxon>Bacillales</taxon>
        <taxon>Paenibacillaceae</taxon>
        <taxon>Thermobacillus</taxon>
    </lineage>
</organism>
<protein>
    <submittedName>
        <fullName evidence="1">Uncharacterized protein</fullName>
    </submittedName>
</protein>
<gene>
    <name evidence="1" type="primary">txxe 1476</name>
    <name evidence="1" type="ORF">TXXE_06285</name>
</gene>
<evidence type="ECO:0000313" key="2">
    <source>
        <dbReference type="Proteomes" id="UP000681526"/>
    </source>
</evidence>
<proteinExistence type="predicted"/>
<dbReference type="Proteomes" id="UP000681526">
    <property type="component" value="Unassembled WGS sequence"/>
</dbReference>
<accession>A0ABN7RPE7</accession>